<dbReference type="Gene3D" id="3.90.320.10">
    <property type="match status" value="1"/>
</dbReference>
<keyword evidence="3 9" id="KW-0378">Hydrolase</keyword>
<accession>A8F3P5</accession>
<evidence type="ECO:0000313" key="12">
    <source>
        <dbReference type="Proteomes" id="UP000002016"/>
    </source>
</evidence>
<keyword evidence="1 9" id="KW-0540">Nuclease</keyword>
<evidence type="ECO:0000256" key="3">
    <source>
        <dbReference type="ARBA" id="ARBA00022801"/>
    </source>
</evidence>
<dbReference type="GO" id="GO:0051536">
    <property type="term" value="F:iron-sulfur cluster binding"/>
    <property type="evidence" value="ECO:0007669"/>
    <property type="project" value="UniProtKB-KW"/>
</dbReference>
<comment type="similarity">
    <text evidence="9">Belongs to the CRISPR-associated exonuclease Cas4 family.</text>
</comment>
<dbReference type="AlphaFoldDB" id="A8F3P5"/>
<dbReference type="HOGENOM" id="CLU_133784_0_0_0"/>
<keyword evidence="5 9" id="KW-0408">Iron</keyword>
<keyword evidence="7 9" id="KW-0051">Antiviral defense</keyword>
<dbReference type="GO" id="GO:0004527">
    <property type="term" value="F:exonuclease activity"/>
    <property type="evidence" value="ECO:0007669"/>
    <property type="project" value="UniProtKB-KW"/>
</dbReference>
<keyword evidence="4 9" id="KW-0269">Exonuclease</keyword>
<protein>
    <recommendedName>
        <fullName evidence="9">CRISPR-associated exonuclease Cas4</fullName>
        <ecNumber evidence="9">3.1.12.1</ecNumber>
    </recommendedName>
</protein>
<reference evidence="11 12" key="2">
    <citation type="journal article" date="2009" name="Proc. Natl. Acad. Sci. U.S.A.">
        <title>On the chimeric nature, thermophilic origin, and phylogenetic placement of the Thermotogales.</title>
        <authorList>
            <person name="Zhaxybayeva O."/>
            <person name="Swithers K.S."/>
            <person name="Lapierre P."/>
            <person name="Fournier G.P."/>
            <person name="Bickhart D.M."/>
            <person name="DeBoy R.T."/>
            <person name="Nelson K.E."/>
            <person name="Nesbo C.L."/>
            <person name="Doolittle W.F."/>
            <person name="Gogarten J.P."/>
            <person name="Noll K.M."/>
        </authorList>
    </citation>
    <scope>NUCLEOTIDE SEQUENCE [LARGE SCALE GENOMIC DNA]</scope>
    <source>
        <strain evidence="12">ATCC BAA-301 / DSM 14385 / NBRC 107922 / TMO</strain>
    </source>
</reference>
<dbReference type="NCBIfam" id="TIGR00372">
    <property type="entry name" value="cas4"/>
    <property type="match status" value="1"/>
</dbReference>
<reference evidence="11 12" key="1">
    <citation type="submission" date="2007-08" db="EMBL/GenBank/DDBJ databases">
        <title>Complete sequence of Thermotoga lettingae TMO.</title>
        <authorList>
            <consortium name="US DOE Joint Genome Institute"/>
            <person name="Copeland A."/>
            <person name="Lucas S."/>
            <person name="Lapidus A."/>
            <person name="Barry K."/>
            <person name="Glavina del Rio T."/>
            <person name="Dalin E."/>
            <person name="Tice H."/>
            <person name="Pitluck S."/>
            <person name="Foster B."/>
            <person name="Bruce D."/>
            <person name="Schmutz J."/>
            <person name="Larimer F."/>
            <person name="Land M."/>
            <person name="Hauser L."/>
            <person name="Kyrpides N."/>
            <person name="Mikhailova N."/>
            <person name="Nelson K."/>
            <person name="Gogarten J.P."/>
            <person name="Noll K."/>
            <person name="Richardson P."/>
        </authorList>
    </citation>
    <scope>NUCLEOTIDE SEQUENCE [LARGE SCALE GENOMIC DNA]</scope>
    <source>
        <strain evidence="12">ATCC BAA-301 / DSM 14385 / NBRC 107922 / TMO</strain>
    </source>
</reference>
<sequence>MITGTVLLSFTVCEREAWLIAHQIEPEQSNPFIEIGRLIHTESYRKNQIREIALPGIKIDMIYSQGQVTVVGEIKKSSKFLKGARLQLLYYLSELKKRGVHAAGKIMIPKEKKQIDINLDDQGIKDLNQAIENVEKLISLPKIPQKIRNAFCTKCGYEQFCWS</sequence>
<dbReference type="PANTHER" id="PTHR37168">
    <property type="entry name" value="CRISPR-ASSOCIATED EXONUCLEASE CAS4"/>
    <property type="match status" value="1"/>
</dbReference>
<gene>
    <name evidence="11" type="ordered locus">Tlet_0209</name>
</gene>
<evidence type="ECO:0000256" key="7">
    <source>
        <dbReference type="ARBA" id="ARBA00023118"/>
    </source>
</evidence>
<dbReference type="InterPro" id="IPR022765">
    <property type="entry name" value="Dna2/Cas4_DUF83"/>
</dbReference>
<dbReference type="PANTHER" id="PTHR37168:SF2">
    <property type="entry name" value="CRISPR-ASSOCIATED EXONUCLEASE CAS4"/>
    <property type="match status" value="1"/>
</dbReference>
<comment type="cofactor">
    <cofactor evidence="9">
        <name>Mg(2+)</name>
        <dbReference type="ChEBI" id="CHEBI:18420"/>
    </cofactor>
    <cofactor evidence="9">
        <name>Mn(2+)</name>
        <dbReference type="ChEBI" id="CHEBI:29035"/>
    </cofactor>
    <text evidence="9">Mg(2+) or Mn(2+) required for ssDNA cleavage activity.</text>
</comment>
<evidence type="ECO:0000256" key="4">
    <source>
        <dbReference type="ARBA" id="ARBA00022839"/>
    </source>
</evidence>
<organism evidence="11 12">
    <name type="scientific">Pseudothermotoga lettingae (strain ATCC BAA-301 / DSM 14385 / NBRC 107922 / TMO)</name>
    <name type="common">Thermotoga lettingae</name>
    <dbReference type="NCBI Taxonomy" id="416591"/>
    <lineage>
        <taxon>Bacteria</taxon>
        <taxon>Thermotogati</taxon>
        <taxon>Thermotogota</taxon>
        <taxon>Thermotogae</taxon>
        <taxon>Thermotogales</taxon>
        <taxon>Thermotogaceae</taxon>
        <taxon>Pseudothermotoga</taxon>
    </lineage>
</organism>
<name>A8F3P5_PSELT</name>
<dbReference type="Pfam" id="PF01930">
    <property type="entry name" value="Cas_Cas4"/>
    <property type="match status" value="1"/>
</dbReference>
<evidence type="ECO:0000256" key="9">
    <source>
        <dbReference type="RuleBase" id="RU365022"/>
    </source>
</evidence>
<keyword evidence="2 9" id="KW-0479">Metal-binding</keyword>
<evidence type="ECO:0000313" key="11">
    <source>
        <dbReference type="EMBL" id="ABV32779.1"/>
    </source>
</evidence>
<dbReference type="GO" id="GO:0046872">
    <property type="term" value="F:metal ion binding"/>
    <property type="evidence" value="ECO:0007669"/>
    <property type="project" value="UniProtKB-KW"/>
</dbReference>
<comment type="cofactor">
    <cofactor evidence="9">
        <name>iron-sulfur cluster</name>
        <dbReference type="ChEBI" id="CHEBI:30408"/>
    </cofactor>
</comment>
<evidence type="ECO:0000256" key="2">
    <source>
        <dbReference type="ARBA" id="ARBA00022723"/>
    </source>
</evidence>
<keyword evidence="6 9" id="KW-0411">Iron-sulfur</keyword>
<dbReference type="InterPro" id="IPR013343">
    <property type="entry name" value="CRISPR-assoc_prot_Cas4"/>
</dbReference>
<keyword evidence="8 9" id="KW-0464">Manganese</keyword>
<evidence type="ECO:0000256" key="6">
    <source>
        <dbReference type="ARBA" id="ARBA00023014"/>
    </source>
</evidence>
<comment type="function">
    <text evidence="9">CRISPR (clustered regularly interspaced short palindromic repeat) is an adaptive immune system that provides protection against mobile genetic elements (viruses, transposable elements and conjugative plasmids). CRISPR clusters contain sequences complementary to antecedent mobile elements and target invading nucleic acids. CRISPR clusters are transcribed and processed into CRISPR RNA (crRNA).</text>
</comment>
<evidence type="ECO:0000259" key="10">
    <source>
        <dbReference type="Pfam" id="PF01930"/>
    </source>
</evidence>
<dbReference type="GO" id="GO:0051607">
    <property type="term" value="P:defense response to virus"/>
    <property type="evidence" value="ECO:0007669"/>
    <property type="project" value="UniProtKB-KW"/>
</dbReference>
<feature type="domain" description="DUF83" evidence="10">
    <location>
        <begin position="3"/>
        <end position="163"/>
    </location>
</feature>
<dbReference type="STRING" id="416591.Tlet_0209"/>
<evidence type="ECO:0000256" key="5">
    <source>
        <dbReference type="ARBA" id="ARBA00023004"/>
    </source>
</evidence>
<evidence type="ECO:0000256" key="1">
    <source>
        <dbReference type="ARBA" id="ARBA00022722"/>
    </source>
</evidence>
<keyword evidence="12" id="KW-1185">Reference proteome</keyword>
<dbReference type="OrthoDB" id="9794720at2"/>
<dbReference type="Proteomes" id="UP000002016">
    <property type="component" value="Chromosome"/>
</dbReference>
<dbReference type="EMBL" id="CP000812">
    <property type="protein sequence ID" value="ABV32779.1"/>
    <property type="molecule type" value="Genomic_DNA"/>
</dbReference>
<dbReference type="InterPro" id="IPR011604">
    <property type="entry name" value="PDDEXK-like_dom_sf"/>
</dbReference>
<proteinExistence type="inferred from homology"/>
<dbReference type="eggNOG" id="COG1468">
    <property type="taxonomic scope" value="Bacteria"/>
</dbReference>
<dbReference type="KEGG" id="tle:Tlet_0209"/>
<dbReference type="EC" id="3.1.12.1" evidence="9"/>
<evidence type="ECO:0000256" key="8">
    <source>
        <dbReference type="ARBA" id="ARBA00023211"/>
    </source>
</evidence>